<feature type="compositionally biased region" description="Basic and acidic residues" evidence="1">
    <location>
        <begin position="207"/>
        <end position="254"/>
    </location>
</feature>
<feature type="compositionally biased region" description="Gly residues" evidence="1">
    <location>
        <begin position="192"/>
        <end position="204"/>
    </location>
</feature>
<evidence type="ECO:0000313" key="2">
    <source>
        <dbReference type="EMBL" id="KAK3395096.1"/>
    </source>
</evidence>
<feature type="region of interest" description="Disordered" evidence="1">
    <location>
        <begin position="88"/>
        <end position="264"/>
    </location>
</feature>
<comment type="caution">
    <text evidence="2">The sequence shown here is derived from an EMBL/GenBank/DDBJ whole genome shotgun (WGS) entry which is preliminary data.</text>
</comment>
<evidence type="ECO:0000313" key="3">
    <source>
        <dbReference type="Proteomes" id="UP001285441"/>
    </source>
</evidence>
<reference evidence="2" key="2">
    <citation type="submission" date="2023-06" db="EMBL/GenBank/DDBJ databases">
        <authorList>
            <consortium name="Lawrence Berkeley National Laboratory"/>
            <person name="Haridas S."/>
            <person name="Hensen N."/>
            <person name="Bonometti L."/>
            <person name="Westerberg I."/>
            <person name="Brannstrom I.O."/>
            <person name="Guillou S."/>
            <person name="Cros-Aarteil S."/>
            <person name="Calhoun S."/>
            <person name="Kuo A."/>
            <person name="Mondo S."/>
            <person name="Pangilinan J."/>
            <person name="Riley R."/>
            <person name="LaButti K."/>
            <person name="Andreopoulos B."/>
            <person name="Lipzen A."/>
            <person name="Chen C."/>
            <person name="Yanf M."/>
            <person name="Daum C."/>
            <person name="Ng V."/>
            <person name="Clum A."/>
            <person name="Steindorff A."/>
            <person name="Ohm R."/>
            <person name="Martin F."/>
            <person name="Silar P."/>
            <person name="Natvig D."/>
            <person name="Lalanne C."/>
            <person name="Gautier V."/>
            <person name="Ament-velasquez S.L."/>
            <person name="Kruys A."/>
            <person name="Hutchinson M.I."/>
            <person name="Powell A.J."/>
            <person name="Barry K."/>
            <person name="Miller A.N."/>
            <person name="Grigoriev I.V."/>
            <person name="Debuchy R."/>
            <person name="Gladieux P."/>
            <person name="Thoren M.H."/>
            <person name="Johannesson H."/>
        </authorList>
    </citation>
    <scope>NUCLEOTIDE SEQUENCE</scope>
    <source>
        <strain evidence="2">CBS 232.78</strain>
    </source>
</reference>
<sequence>MKARDGVRGEGRQTDLAKQIGHYIEAPDFLDWPLHPKPGLKFDVVIEKPSEAKPGTKYNQTIHLGGNSFRRADRRRFNVPFVEWRRPSASKLRKGQILLANGRSPPRSPRAAGAARDTATKGKERTSRKRGREDSAPHESGDNRAKQHKSGTPDIKDKPREKDKRGRPRKNRDGSSRNTPDRDEEGGKGKPGKGGGAGKDGQGKGAALKDRITKPDGKGGDKRGRSDGQGKDKPQKDKPKNRGRPRKDQDESKKGGGGKGPQLSYEGWVAMGLNVESPFREIREDVVEVFVVKTMDDVG</sequence>
<feature type="compositionally biased region" description="Low complexity" evidence="1">
    <location>
        <begin position="102"/>
        <end position="116"/>
    </location>
</feature>
<evidence type="ECO:0000256" key="1">
    <source>
        <dbReference type="SAM" id="MobiDB-lite"/>
    </source>
</evidence>
<feature type="compositionally biased region" description="Basic and acidic residues" evidence="1">
    <location>
        <begin position="118"/>
        <end position="145"/>
    </location>
</feature>
<reference evidence="2" key="1">
    <citation type="journal article" date="2023" name="Mol. Phylogenet. Evol.">
        <title>Genome-scale phylogeny and comparative genomics of the fungal order Sordariales.</title>
        <authorList>
            <person name="Hensen N."/>
            <person name="Bonometti L."/>
            <person name="Westerberg I."/>
            <person name="Brannstrom I.O."/>
            <person name="Guillou S."/>
            <person name="Cros-Aarteil S."/>
            <person name="Calhoun S."/>
            <person name="Haridas S."/>
            <person name="Kuo A."/>
            <person name="Mondo S."/>
            <person name="Pangilinan J."/>
            <person name="Riley R."/>
            <person name="LaButti K."/>
            <person name="Andreopoulos B."/>
            <person name="Lipzen A."/>
            <person name="Chen C."/>
            <person name="Yan M."/>
            <person name="Daum C."/>
            <person name="Ng V."/>
            <person name="Clum A."/>
            <person name="Steindorff A."/>
            <person name="Ohm R.A."/>
            <person name="Martin F."/>
            <person name="Silar P."/>
            <person name="Natvig D.O."/>
            <person name="Lalanne C."/>
            <person name="Gautier V."/>
            <person name="Ament-Velasquez S.L."/>
            <person name="Kruys A."/>
            <person name="Hutchinson M.I."/>
            <person name="Powell A.J."/>
            <person name="Barry K."/>
            <person name="Miller A.N."/>
            <person name="Grigoriev I.V."/>
            <person name="Debuchy R."/>
            <person name="Gladieux P."/>
            <person name="Hiltunen Thoren M."/>
            <person name="Johannesson H."/>
        </authorList>
    </citation>
    <scope>NUCLEOTIDE SEQUENCE</scope>
    <source>
        <strain evidence="2">CBS 232.78</strain>
    </source>
</reference>
<dbReference type="Proteomes" id="UP001285441">
    <property type="component" value="Unassembled WGS sequence"/>
</dbReference>
<name>A0AAE0P827_9PEZI</name>
<dbReference type="AlphaFoldDB" id="A0AAE0P827"/>
<feature type="compositionally biased region" description="Basic and acidic residues" evidence="1">
    <location>
        <begin position="171"/>
        <end position="188"/>
    </location>
</feature>
<organism evidence="2 3">
    <name type="scientific">Podospora didyma</name>
    <dbReference type="NCBI Taxonomy" id="330526"/>
    <lineage>
        <taxon>Eukaryota</taxon>
        <taxon>Fungi</taxon>
        <taxon>Dikarya</taxon>
        <taxon>Ascomycota</taxon>
        <taxon>Pezizomycotina</taxon>
        <taxon>Sordariomycetes</taxon>
        <taxon>Sordariomycetidae</taxon>
        <taxon>Sordariales</taxon>
        <taxon>Podosporaceae</taxon>
        <taxon>Podospora</taxon>
    </lineage>
</organism>
<protein>
    <submittedName>
        <fullName evidence="2">Uncharacterized protein</fullName>
    </submittedName>
</protein>
<gene>
    <name evidence="2" type="ORF">B0H63DRAFT_506644</name>
</gene>
<proteinExistence type="predicted"/>
<accession>A0AAE0P827</accession>
<keyword evidence="3" id="KW-1185">Reference proteome</keyword>
<dbReference type="EMBL" id="JAULSW010000001">
    <property type="protein sequence ID" value="KAK3395096.1"/>
    <property type="molecule type" value="Genomic_DNA"/>
</dbReference>
<feature type="compositionally biased region" description="Basic and acidic residues" evidence="1">
    <location>
        <begin position="154"/>
        <end position="164"/>
    </location>
</feature>